<dbReference type="SMART" id="SM00460">
    <property type="entry name" value="TGc"/>
    <property type="match status" value="1"/>
</dbReference>
<gene>
    <name evidence="3" type="ORF">FYJ85_00735</name>
</gene>
<dbReference type="InterPro" id="IPR038765">
    <property type="entry name" value="Papain-like_cys_pep_sf"/>
</dbReference>
<dbReference type="AlphaFoldDB" id="A0A844FXW2"/>
<evidence type="ECO:0000259" key="2">
    <source>
        <dbReference type="SMART" id="SM00460"/>
    </source>
</evidence>
<evidence type="ECO:0000313" key="4">
    <source>
        <dbReference type="Proteomes" id="UP000435649"/>
    </source>
</evidence>
<evidence type="ECO:0000313" key="3">
    <source>
        <dbReference type="EMBL" id="MST95574.1"/>
    </source>
</evidence>
<dbReference type="Proteomes" id="UP000435649">
    <property type="component" value="Unassembled WGS sequence"/>
</dbReference>
<feature type="transmembrane region" description="Helical" evidence="1">
    <location>
        <begin position="182"/>
        <end position="203"/>
    </location>
</feature>
<dbReference type="EMBL" id="VUNS01000001">
    <property type="protein sequence ID" value="MST95574.1"/>
    <property type="molecule type" value="Genomic_DNA"/>
</dbReference>
<proteinExistence type="predicted"/>
<keyword evidence="1" id="KW-0812">Transmembrane</keyword>
<feature type="transmembrane region" description="Helical" evidence="1">
    <location>
        <begin position="56"/>
        <end position="74"/>
    </location>
</feature>
<feature type="transmembrane region" description="Helical" evidence="1">
    <location>
        <begin position="86"/>
        <end position="106"/>
    </location>
</feature>
<feature type="domain" description="Transglutaminase-like" evidence="2">
    <location>
        <begin position="510"/>
        <end position="582"/>
    </location>
</feature>
<reference evidence="3 4" key="1">
    <citation type="submission" date="2019-08" db="EMBL/GenBank/DDBJ databases">
        <title>In-depth cultivation of the pig gut microbiome towards novel bacterial diversity and tailored functional studies.</title>
        <authorList>
            <person name="Wylensek D."/>
            <person name="Hitch T.C.A."/>
            <person name="Clavel T."/>
        </authorList>
    </citation>
    <scope>NUCLEOTIDE SEQUENCE [LARGE SCALE GENOMIC DNA]</scope>
    <source>
        <strain evidence="3 4">BBE-744-WT-12</strain>
    </source>
</reference>
<organism evidence="3 4">
    <name type="scientific">Victivallis lenta</name>
    <dbReference type="NCBI Taxonomy" id="2606640"/>
    <lineage>
        <taxon>Bacteria</taxon>
        <taxon>Pseudomonadati</taxon>
        <taxon>Lentisphaerota</taxon>
        <taxon>Lentisphaeria</taxon>
        <taxon>Victivallales</taxon>
        <taxon>Victivallaceae</taxon>
        <taxon>Victivallis</taxon>
    </lineage>
</organism>
<name>A0A844FXW2_9BACT</name>
<feature type="transmembrane region" description="Helical" evidence="1">
    <location>
        <begin position="636"/>
        <end position="662"/>
    </location>
</feature>
<dbReference type="Gene3D" id="3.10.620.30">
    <property type="match status" value="1"/>
</dbReference>
<dbReference type="PANTHER" id="PTHR42736:SF1">
    <property type="entry name" value="PROTEIN-GLUTAMINE GAMMA-GLUTAMYLTRANSFERASE"/>
    <property type="match status" value="1"/>
</dbReference>
<evidence type="ECO:0000256" key="1">
    <source>
        <dbReference type="SAM" id="Phobius"/>
    </source>
</evidence>
<dbReference type="InterPro" id="IPR052901">
    <property type="entry name" value="Bact_TGase-like"/>
</dbReference>
<feature type="transmembrane region" description="Helical" evidence="1">
    <location>
        <begin position="7"/>
        <end position="25"/>
    </location>
</feature>
<accession>A0A844FXW2</accession>
<feature type="transmembrane region" description="Helical" evidence="1">
    <location>
        <begin position="151"/>
        <end position="170"/>
    </location>
</feature>
<dbReference type="SUPFAM" id="SSF54001">
    <property type="entry name" value="Cysteine proteinases"/>
    <property type="match status" value="1"/>
</dbReference>
<dbReference type="Pfam" id="PF01841">
    <property type="entry name" value="Transglut_core"/>
    <property type="match status" value="1"/>
</dbReference>
<sequence>MDQSRKIVLWSAAILLPAAFYFSAIADLPHITVITIILLVVASLKSTGWRVSDRSVIYLTVLAMAITLFGNYLAPLKQDRFGFMAIFSRPNLSVPFVLYLGALAAGFRRRGHAIGMAAAASILAFGLGGDIRLDGLASERMGEVSKLVAAFPYFFGGTMTIAILAILFGSRSGQKRANWKRPVLLVFSLTAIVGLIWLEYWGYRQNENLFRSLENALLRIGIRQLYTTGRNAAQFGSTPNLMTGMSPEFLAMSDRVALRAVGDEPPGYLRSRSFHRYERGIWHSSEEALGTPLPTTISEGSLSADQLYSVIRMEKTPNAWDIFPDESLQGNVLMIPGDTVSMALIASRVLRFRDGRIEVEAFVREGGYSVFTETRDEESAMQLPDKPGKEFLEVPREVKPVTDGIVEELKLANYPTDAERFMKLQEYFDREFKYSLDWQGPKSEPIKEGDYRPRRRPVPEDMERRFEQRPGFRMGMRTVGRLAGGAVNPRRRQGRFRPRWRPSDPVKYFLTEHRRAHCELFASATALILRSAGVPTRYVTGVICNERHPSGKYYIARYGNAHAWVEAFDRQNKRWVVVDTTPPSITTPAARPDSWQEQLSSRGDYLRLAWFEVLSSLRRGHFAEGTMAALALVWEWLLYLVTHPAWGTLGGFVFGFLIWILLYRRKRRLSDHLTPERRKIQKEYFKLLKKLRRQKVIPKEEVPTAAELLAIVDRHPTMPPPRRIELTNYLNGYLVRRYSTRD</sequence>
<keyword evidence="4" id="KW-1185">Reference proteome</keyword>
<dbReference type="PANTHER" id="PTHR42736">
    <property type="entry name" value="PROTEIN-GLUTAMINE GAMMA-GLUTAMYLTRANSFERASE"/>
    <property type="match status" value="1"/>
</dbReference>
<dbReference type="RefSeq" id="WP_154416669.1">
    <property type="nucleotide sequence ID" value="NZ_VUNS01000001.1"/>
</dbReference>
<dbReference type="InterPro" id="IPR002931">
    <property type="entry name" value="Transglutaminase-like"/>
</dbReference>
<keyword evidence="1" id="KW-0472">Membrane</keyword>
<feature type="transmembrane region" description="Helical" evidence="1">
    <location>
        <begin position="113"/>
        <end position="131"/>
    </location>
</feature>
<protein>
    <recommendedName>
        <fullName evidence="2">Transglutaminase-like domain-containing protein</fullName>
    </recommendedName>
</protein>
<comment type="caution">
    <text evidence="3">The sequence shown here is derived from an EMBL/GenBank/DDBJ whole genome shotgun (WGS) entry which is preliminary data.</text>
</comment>
<feature type="transmembrane region" description="Helical" evidence="1">
    <location>
        <begin position="31"/>
        <end position="49"/>
    </location>
</feature>
<keyword evidence="1" id="KW-1133">Transmembrane helix</keyword>